<gene>
    <name evidence="1" type="ORF">ACAOBT_LOCUS1661</name>
</gene>
<dbReference type="PROSITE" id="PS51257">
    <property type="entry name" value="PROKAR_LIPOPROTEIN"/>
    <property type="match status" value="1"/>
</dbReference>
<keyword evidence="2" id="KW-1185">Reference proteome</keyword>
<evidence type="ECO:0000313" key="2">
    <source>
        <dbReference type="Proteomes" id="UP001152888"/>
    </source>
</evidence>
<evidence type="ECO:0000313" key="1">
    <source>
        <dbReference type="EMBL" id="CAH1956607.1"/>
    </source>
</evidence>
<protein>
    <submittedName>
        <fullName evidence="1">Uncharacterized protein</fullName>
    </submittedName>
</protein>
<accession>A0A9P0JN61</accession>
<sequence>MIFKKEIDLSTGSVSIANSVVSCVVDNFKHIHCVLYKDKGLIIAVLRRCPEQLCLQRGIGRERRGAPIR</sequence>
<proteinExistence type="predicted"/>
<dbReference type="EMBL" id="CAKOFQ010006666">
    <property type="protein sequence ID" value="CAH1956607.1"/>
    <property type="molecule type" value="Genomic_DNA"/>
</dbReference>
<dbReference type="AlphaFoldDB" id="A0A9P0JN61"/>
<organism evidence="1 2">
    <name type="scientific">Acanthoscelides obtectus</name>
    <name type="common">Bean weevil</name>
    <name type="synonym">Bruchus obtectus</name>
    <dbReference type="NCBI Taxonomy" id="200917"/>
    <lineage>
        <taxon>Eukaryota</taxon>
        <taxon>Metazoa</taxon>
        <taxon>Ecdysozoa</taxon>
        <taxon>Arthropoda</taxon>
        <taxon>Hexapoda</taxon>
        <taxon>Insecta</taxon>
        <taxon>Pterygota</taxon>
        <taxon>Neoptera</taxon>
        <taxon>Endopterygota</taxon>
        <taxon>Coleoptera</taxon>
        <taxon>Polyphaga</taxon>
        <taxon>Cucujiformia</taxon>
        <taxon>Chrysomeloidea</taxon>
        <taxon>Chrysomelidae</taxon>
        <taxon>Bruchinae</taxon>
        <taxon>Bruchini</taxon>
        <taxon>Acanthoscelides</taxon>
    </lineage>
</organism>
<reference evidence="1" key="1">
    <citation type="submission" date="2022-03" db="EMBL/GenBank/DDBJ databases">
        <authorList>
            <person name="Sayadi A."/>
        </authorList>
    </citation>
    <scope>NUCLEOTIDE SEQUENCE</scope>
</reference>
<dbReference type="Proteomes" id="UP001152888">
    <property type="component" value="Unassembled WGS sequence"/>
</dbReference>
<comment type="caution">
    <text evidence="1">The sequence shown here is derived from an EMBL/GenBank/DDBJ whole genome shotgun (WGS) entry which is preliminary data.</text>
</comment>
<name>A0A9P0JN61_ACAOB</name>